<evidence type="ECO:0000256" key="3">
    <source>
        <dbReference type="ARBA" id="ARBA00022670"/>
    </source>
</evidence>
<dbReference type="InterPro" id="IPR004634">
    <property type="entry name" value="Pept_S49_pIV"/>
</dbReference>
<organism evidence="7 8">
    <name type="scientific">Candidatus Hamiltonella defensa</name>
    <name type="common">Bemisia tabaci</name>
    <dbReference type="NCBI Taxonomy" id="672795"/>
    <lineage>
        <taxon>Bacteria</taxon>
        <taxon>Pseudomonadati</taxon>
        <taxon>Pseudomonadota</taxon>
        <taxon>Gammaproteobacteria</taxon>
        <taxon>Enterobacterales</taxon>
        <taxon>Enterobacteriaceae</taxon>
        <taxon>aphid secondary symbionts</taxon>
        <taxon>Candidatus Williamhamiltonella</taxon>
    </lineage>
</organism>
<dbReference type="RefSeq" id="WP_016857627.1">
    <property type="nucleotide sequence ID" value="NZ_CP016303.1"/>
</dbReference>
<proteinExistence type="inferred from homology"/>
<evidence type="ECO:0000313" key="8">
    <source>
        <dbReference type="Proteomes" id="UP000216438"/>
    </source>
</evidence>
<dbReference type="NCBIfam" id="NF008195">
    <property type="entry name" value="PRK10949.1"/>
    <property type="match status" value="1"/>
</dbReference>
<dbReference type="SUPFAM" id="SSF52096">
    <property type="entry name" value="ClpP/crotonase"/>
    <property type="match status" value="2"/>
</dbReference>
<evidence type="ECO:0000313" key="7">
    <source>
        <dbReference type="EMBL" id="ASX26809.1"/>
    </source>
</evidence>
<dbReference type="CDD" id="cd07023">
    <property type="entry name" value="S49_Sppa_N_C"/>
    <property type="match status" value="1"/>
</dbReference>
<comment type="subcellular location">
    <subcellularLocation>
        <location evidence="1">Membrane</location>
    </subcellularLocation>
</comment>
<evidence type="ECO:0000256" key="1">
    <source>
        <dbReference type="ARBA" id="ARBA00004370"/>
    </source>
</evidence>
<dbReference type="PANTHER" id="PTHR33209:SF1">
    <property type="entry name" value="PEPTIDASE S49 DOMAIN-CONTAINING PROTEIN"/>
    <property type="match status" value="1"/>
</dbReference>
<dbReference type="Pfam" id="PF01343">
    <property type="entry name" value="Peptidase_S49"/>
    <property type="match status" value="2"/>
</dbReference>
<dbReference type="GO" id="GO:0006465">
    <property type="term" value="P:signal peptide processing"/>
    <property type="evidence" value="ECO:0007669"/>
    <property type="project" value="InterPro"/>
</dbReference>
<dbReference type="InterPro" id="IPR002142">
    <property type="entry name" value="Peptidase_S49"/>
</dbReference>
<dbReference type="InterPro" id="IPR004635">
    <property type="entry name" value="Pept_S49_SppA"/>
</dbReference>
<dbReference type="InterPro" id="IPR047272">
    <property type="entry name" value="S49_SppA_C"/>
</dbReference>
<dbReference type="Gene3D" id="6.20.330.10">
    <property type="match status" value="1"/>
</dbReference>
<keyword evidence="6" id="KW-0472">Membrane</keyword>
<name>A0A249DZP4_9ENTR</name>
<dbReference type="EMBL" id="CP016303">
    <property type="protein sequence ID" value="ASX26809.1"/>
    <property type="molecule type" value="Genomic_DNA"/>
</dbReference>
<sequence>MRTVWQFMGGFIRWIWRSINFMRVLVLNLCFLLLIIIGVMTYLHFQNKPIEPVKGALLVDLTGVVQDKPATNTLFRQWSKKLLERDKNKLQENSLFDIVDMLRQAKTDNNIKGLVLSLSHLIAIDQPSLQYIGKALLEFRETGKPIYAIGDSYTQEQYYLASFANKIYLNPQGTVDIHGFATHQLYYKSLIDKLKINSHIFRVGTYKSAVEPFMRDDMSPDAREADQRWIHQLWRNYLEVVAKNRHLTAEQFFPAIPELLSRLEANGGNTAQYALNNKWVDQLASRSEVEKELVHVFGWDQKNEDFNFISIYEYNLKPKTDPTKNDHQIAVIFVNGIITAGLKTSNNVGVEDTAYEIRQARLNPKIKAVILRVNSPGGSVSASELIRSELATLHEAKKPLVVSMGGLGASGGYWISTPADYIIASPSTLTGSIGIFGVINTFENSLKSIGVSADGVSTSPLSDISITKNLSPEFSKIMQMNVENGYKTFVKLVAAARHQDPKQIDSIAQGRVWTGLDAKNNGLIDQLGDFDDAVEKAAELANLKNYQLYQFGDQLNFRDMLFDQINAALPFAFKMQSPLSDIVSIFNRHSPNFVQSLKDPLNRYAICLNCSEVN</sequence>
<evidence type="ECO:0000256" key="4">
    <source>
        <dbReference type="ARBA" id="ARBA00022801"/>
    </source>
</evidence>
<reference evidence="8" key="1">
    <citation type="submission" date="2016-06" db="EMBL/GenBank/DDBJ databases">
        <authorList>
            <person name="Chen W."/>
            <person name="Hasegawa D.K."/>
        </authorList>
    </citation>
    <scope>NUCLEOTIDE SEQUENCE [LARGE SCALE GENOMIC DNA]</scope>
    <source>
        <strain evidence="8">MEAM1</strain>
    </source>
</reference>
<keyword evidence="5" id="KW-0720">Serine protease</keyword>
<dbReference type="InterPro" id="IPR047217">
    <property type="entry name" value="S49_SppA_67K_type_N"/>
</dbReference>
<keyword evidence="4" id="KW-0378">Hydrolase</keyword>
<dbReference type="OrthoDB" id="9764363at2"/>
<dbReference type="InterPro" id="IPR029045">
    <property type="entry name" value="ClpP/crotonase-like_dom_sf"/>
</dbReference>
<evidence type="ECO:0000256" key="2">
    <source>
        <dbReference type="ARBA" id="ARBA00008683"/>
    </source>
</evidence>
<keyword evidence="3" id="KW-0645">Protease</keyword>
<evidence type="ECO:0000256" key="6">
    <source>
        <dbReference type="ARBA" id="ARBA00023136"/>
    </source>
</evidence>
<dbReference type="AlphaFoldDB" id="A0A249DZP4"/>
<evidence type="ECO:0000256" key="5">
    <source>
        <dbReference type="ARBA" id="ARBA00022825"/>
    </source>
</evidence>
<accession>A0A249DZP4</accession>
<dbReference type="NCBIfam" id="TIGR00705">
    <property type="entry name" value="SppA_67K"/>
    <property type="match status" value="1"/>
</dbReference>
<dbReference type="PANTHER" id="PTHR33209">
    <property type="entry name" value="PROTEASE 4"/>
    <property type="match status" value="1"/>
</dbReference>
<reference evidence="7 8" key="2">
    <citation type="submission" date="2017-09" db="EMBL/GenBank/DDBJ databases">
        <title>The genome of whitefly Bemisia tabaci, a global crop pest, provides novel insights into virus transmission, host adaptation and insecticide resistance.</title>
        <authorList>
            <person name="Kaur N."/>
            <person name="Kliot A."/>
            <person name="Pinheiro P.V."/>
            <person name="Luan J."/>
            <person name="Zheng Y."/>
            <person name="Liu W."/>
            <person name="Sun H."/>
            <person name="Yang X."/>
            <person name="Xu Y."/>
            <person name="Luo Y."/>
            <person name="Kruse A."/>
            <person name="Fisher T.W."/>
            <person name="Nelson D.R."/>
            <person name="Elimelech M."/>
            <person name="MacCoss M."/>
            <person name="Johnson R."/>
            <person name="Cohen E."/>
            <person name="Hunter W.B."/>
            <person name="Brown J.K."/>
            <person name="Jander G."/>
            <person name="Cilia M."/>
            <person name="Douglas A.E."/>
            <person name="Ghanim M."/>
            <person name="Simmons A.M."/>
            <person name="Wintermantel W.M."/>
            <person name="Ling K.-S."/>
            <person name="Fei Z."/>
        </authorList>
    </citation>
    <scope>NUCLEOTIDE SEQUENCE [LARGE SCALE GENOMIC DNA]</scope>
    <source>
        <strain evidence="7 8">MEAM1</strain>
    </source>
</reference>
<dbReference type="GO" id="GO:0008236">
    <property type="term" value="F:serine-type peptidase activity"/>
    <property type="evidence" value="ECO:0007669"/>
    <property type="project" value="UniProtKB-KW"/>
</dbReference>
<protein>
    <submittedName>
        <fullName evidence="7">Signal peptide peptidase SppA</fullName>
    </submittedName>
</protein>
<dbReference type="PIRSF" id="PIRSF001217">
    <property type="entry name" value="Protease_4_SppA"/>
    <property type="match status" value="1"/>
</dbReference>
<dbReference type="Proteomes" id="UP000216438">
    <property type="component" value="Chromosome"/>
</dbReference>
<dbReference type="CDD" id="cd07018">
    <property type="entry name" value="S49_SppA_67K_type"/>
    <property type="match status" value="1"/>
</dbReference>
<gene>
    <name evidence="7" type="ORF">BA171_07335</name>
</gene>
<comment type="similarity">
    <text evidence="2">Belongs to the peptidase S49 family.</text>
</comment>
<dbReference type="Gene3D" id="3.90.226.10">
    <property type="entry name" value="2-enoyl-CoA Hydratase, Chain A, domain 1"/>
    <property type="match status" value="3"/>
</dbReference>
<dbReference type="GO" id="GO:0016020">
    <property type="term" value="C:membrane"/>
    <property type="evidence" value="ECO:0007669"/>
    <property type="project" value="UniProtKB-SubCell"/>
</dbReference>
<dbReference type="NCBIfam" id="TIGR00706">
    <property type="entry name" value="SppA_dom"/>
    <property type="match status" value="1"/>
</dbReference>